<dbReference type="OrthoDB" id="10393177at2759"/>
<organism evidence="1 2">
    <name type="scientific">Penicillium citrinum</name>
    <dbReference type="NCBI Taxonomy" id="5077"/>
    <lineage>
        <taxon>Eukaryota</taxon>
        <taxon>Fungi</taxon>
        <taxon>Dikarya</taxon>
        <taxon>Ascomycota</taxon>
        <taxon>Pezizomycotina</taxon>
        <taxon>Eurotiomycetes</taxon>
        <taxon>Eurotiomycetidae</taxon>
        <taxon>Eurotiales</taxon>
        <taxon>Aspergillaceae</taxon>
        <taxon>Penicillium</taxon>
    </lineage>
</organism>
<dbReference type="AlphaFoldDB" id="A0A9W9TMV4"/>
<dbReference type="RefSeq" id="XP_056499290.1">
    <property type="nucleotide sequence ID" value="XM_056645849.1"/>
</dbReference>
<comment type="caution">
    <text evidence="1">The sequence shown here is derived from an EMBL/GenBank/DDBJ whole genome shotgun (WGS) entry which is preliminary data.</text>
</comment>
<proteinExistence type="predicted"/>
<sequence>MYDALDVAKAVFASFVATQWLIPLILEWLEKPSSSVRETDQGYFEPDIPRKHSVKTYKEMETRGGQRRRLLERNTDASGREVMRGALTQIRDNYLLEADIRTVVVPRPESFGRSGFVDGAPAEILQSWPTERVWFQFTAHHSQHGFLCSGCVGPCVIILDQVNKQRGVLTPYVPEYFGRAYSDKYGKVRDSLKYIILRARIYLQPLRCIKENMGPDCKG</sequence>
<dbReference type="EMBL" id="JAPQKT010000006">
    <property type="protein sequence ID" value="KAJ5226925.1"/>
    <property type="molecule type" value="Genomic_DNA"/>
</dbReference>
<keyword evidence="2" id="KW-1185">Reference proteome</keyword>
<reference evidence="1" key="2">
    <citation type="journal article" date="2023" name="IMA Fungus">
        <title>Comparative genomic study of the Penicillium genus elucidates a diverse pangenome and 15 lateral gene transfer events.</title>
        <authorList>
            <person name="Petersen C."/>
            <person name="Sorensen T."/>
            <person name="Nielsen M.R."/>
            <person name="Sondergaard T.E."/>
            <person name="Sorensen J.L."/>
            <person name="Fitzpatrick D.A."/>
            <person name="Frisvad J.C."/>
            <person name="Nielsen K.L."/>
        </authorList>
    </citation>
    <scope>NUCLEOTIDE SEQUENCE</scope>
    <source>
        <strain evidence="1">IBT 23319</strain>
    </source>
</reference>
<accession>A0A9W9TMV4</accession>
<protein>
    <submittedName>
        <fullName evidence="1">Uncharacterized protein</fullName>
    </submittedName>
</protein>
<reference evidence="1" key="1">
    <citation type="submission" date="2022-11" db="EMBL/GenBank/DDBJ databases">
        <authorList>
            <person name="Petersen C."/>
        </authorList>
    </citation>
    <scope>NUCLEOTIDE SEQUENCE</scope>
    <source>
        <strain evidence="1">IBT 23319</strain>
    </source>
</reference>
<dbReference type="Proteomes" id="UP001147733">
    <property type="component" value="Unassembled WGS sequence"/>
</dbReference>
<dbReference type="GeneID" id="81385016"/>
<name>A0A9W9TMV4_PENCI</name>
<evidence type="ECO:0000313" key="2">
    <source>
        <dbReference type="Proteomes" id="UP001147733"/>
    </source>
</evidence>
<evidence type="ECO:0000313" key="1">
    <source>
        <dbReference type="EMBL" id="KAJ5226925.1"/>
    </source>
</evidence>
<gene>
    <name evidence="1" type="ORF">N7469_006931</name>
</gene>